<dbReference type="GeneID" id="29064172"/>
<keyword evidence="2" id="KW-1185">Reference proteome</keyword>
<sequence>MNSKRRHRLALLIWEENMKITLENANIANVYRLVEQIKVKGRDALALAKFIKLLKQTLKSAGEDEQALVAQYALKDENGESKTDSNGNIQLNPDLAREYNKVHGEWLEQKAEIEGGTYVNHIDDVQRIISDYVDENEIGGPDLDAYLALYEAFEKGEK</sequence>
<dbReference type="EMBL" id="KU848187">
    <property type="protein sequence ID" value="ANJ65477.1"/>
    <property type="molecule type" value="Genomic_DNA"/>
</dbReference>
<evidence type="ECO:0000313" key="1">
    <source>
        <dbReference type="EMBL" id="ANJ65477.1"/>
    </source>
</evidence>
<evidence type="ECO:0000313" key="2">
    <source>
        <dbReference type="Proteomes" id="UP000207642"/>
    </source>
</evidence>
<dbReference type="Proteomes" id="UP000207642">
    <property type="component" value="Segment"/>
</dbReference>
<accession>A0A1B0Y2S1</accession>
<gene>
    <name evidence="1" type="ORF">PLE2_18</name>
</gene>
<reference evidence="1 2" key="1">
    <citation type="submission" date="2016-02" db="EMBL/GenBank/DDBJ databases">
        <authorList>
            <person name="Wen L."/>
            <person name="He K."/>
            <person name="Yang H."/>
        </authorList>
    </citation>
    <scope>NUCLEOTIDE SEQUENCE [LARGE SCALE GENOMIC DNA]</scope>
</reference>
<dbReference type="RefSeq" id="YP_009282359.1">
    <property type="nucleotide sequence ID" value="NC_031036.1"/>
</dbReference>
<name>A0A1B0Y2S1_9CAUD</name>
<protein>
    <submittedName>
        <fullName evidence="1">Uncharacterized protein</fullName>
    </submittedName>
</protein>
<dbReference type="KEGG" id="vg:29064172"/>
<dbReference type="Pfam" id="PF07761">
    <property type="entry name" value="DUF1617"/>
    <property type="match status" value="1"/>
</dbReference>
<dbReference type="InterPro" id="IPR011675">
    <property type="entry name" value="DUF1617"/>
</dbReference>
<dbReference type="OrthoDB" id="31475at10239"/>
<proteinExistence type="predicted"/>
<organism evidence="1 2">
    <name type="scientific">Lactobacillus phage PLE2</name>
    <dbReference type="NCBI Taxonomy" id="1815511"/>
    <lineage>
        <taxon>Viruses</taxon>
        <taxon>Duplodnaviria</taxon>
        <taxon>Heunggongvirae</taxon>
        <taxon>Uroviricota</taxon>
        <taxon>Caudoviricetes</taxon>
        <taxon>Pleeduovirus</taxon>
        <taxon>Pleeduovirus PLE2</taxon>
    </lineage>
</organism>